<dbReference type="Proteomes" id="UP000294834">
    <property type="component" value="Unassembled WGS sequence"/>
</dbReference>
<protein>
    <submittedName>
        <fullName evidence="9">SusD/RagB family nutrient-binding outer membrane lipoprotein</fullName>
    </submittedName>
</protein>
<evidence type="ECO:0000313" key="17">
    <source>
        <dbReference type="Proteomes" id="UP000500949"/>
    </source>
</evidence>
<name>A0A076J0S8_9BACT</name>
<evidence type="ECO:0000313" key="6">
    <source>
        <dbReference type="EMBL" id="MBV3122351.1"/>
    </source>
</evidence>
<dbReference type="Proteomes" id="UP001177934">
    <property type="component" value="Chromosome"/>
</dbReference>
<dbReference type="Proteomes" id="UP000441162">
    <property type="component" value="Unassembled WGS sequence"/>
</dbReference>
<proteinExistence type="predicted"/>
<dbReference type="AlphaFoldDB" id="A0A076J0S8"/>
<dbReference type="EMBL" id="SLTX01000001">
    <property type="protein sequence ID" value="TDB06596.1"/>
    <property type="molecule type" value="Genomic_DNA"/>
</dbReference>
<dbReference type="Gene3D" id="1.25.40.390">
    <property type="match status" value="1"/>
</dbReference>
<dbReference type="RefSeq" id="WP_007836705.1">
    <property type="nucleotide sequence ID" value="NZ_BAABZF010000001.1"/>
</dbReference>
<dbReference type="InterPro" id="IPR011990">
    <property type="entry name" value="TPR-like_helical_dom_sf"/>
</dbReference>
<dbReference type="EMBL" id="CP046176">
    <property type="protein sequence ID" value="QJR75574.1"/>
    <property type="molecule type" value="Genomic_DNA"/>
</dbReference>
<evidence type="ECO:0000313" key="3">
    <source>
        <dbReference type="EMBL" id="KAA5386815.1"/>
    </source>
</evidence>
<accession>A0A076J0S8</accession>
<dbReference type="Proteomes" id="UP000500949">
    <property type="component" value="Chromosome"/>
</dbReference>
<dbReference type="GeneID" id="93445812"/>
<dbReference type="EMBL" id="JAWDEV010000010">
    <property type="protein sequence ID" value="MDU0270912.1"/>
    <property type="molecule type" value="Genomic_DNA"/>
</dbReference>
<reference evidence="6" key="5">
    <citation type="submission" date="2021-06" db="EMBL/GenBank/DDBJ databases">
        <title>Collection of gut derived symbiotic bacterial strains cultured from healthy donors.</title>
        <authorList>
            <person name="Lin H."/>
            <person name="Littmann E."/>
            <person name="Pamer E.G."/>
        </authorList>
    </citation>
    <scope>NUCLEOTIDE SEQUENCE</scope>
    <source>
        <strain evidence="6">MSK.5.10</strain>
    </source>
</reference>
<reference evidence="2" key="6">
    <citation type="submission" date="2022-01" db="EMBL/GenBank/DDBJ databases">
        <title>Novel bile acid biosynthetic pathways are enriched in the microbiome of centenarians.</title>
        <authorList>
            <person name="Sato Y."/>
            <person name="Atarashi K."/>
            <person name="Plichta R.D."/>
            <person name="Arai Y."/>
            <person name="Sasajima S."/>
            <person name="Kearney M.S."/>
            <person name="Suda W."/>
            <person name="Takeshita K."/>
            <person name="Sasaki T."/>
            <person name="Okamoto S."/>
            <person name="Skelly N.A."/>
            <person name="Okamura Y."/>
            <person name="Vlamakis H."/>
            <person name="Li Y."/>
            <person name="Tanoue T."/>
            <person name="Takei H."/>
            <person name="Nittono H."/>
            <person name="Narushima S."/>
            <person name="Irie J."/>
            <person name="Itoh H."/>
            <person name="Moriya K."/>
            <person name="Sugiura Y."/>
            <person name="Suematsu M."/>
            <person name="Moritoki N."/>
            <person name="Shibata S."/>
            <person name="Littman R.D."/>
            <person name="Fischbach A.M."/>
            <person name="Uwamino Y."/>
            <person name="Inoue T."/>
            <person name="Honda A."/>
            <person name="Hattori M."/>
            <person name="Murai T."/>
            <person name="Xavier J.R."/>
            <person name="Hirose N."/>
            <person name="Honda K."/>
        </authorList>
    </citation>
    <scope>NUCLEOTIDE SEQUENCE</scope>
    <source>
        <strain evidence="2">CE91-St7</strain>
    </source>
</reference>
<feature type="chain" id="PRO_5007376297" evidence="1">
    <location>
        <begin position="22"/>
        <end position="502"/>
    </location>
</feature>
<dbReference type="EMBL" id="VVYY01000034">
    <property type="protein sequence ID" value="KAA5392167.1"/>
    <property type="molecule type" value="Genomic_DNA"/>
</dbReference>
<dbReference type="Proteomes" id="UP000481616">
    <property type="component" value="Unassembled WGS sequence"/>
</dbReference>
<evidence type="ECO:0000313" key="12">
    <source>
        <dbReference type="Proteomes" id="UP000283678"/>
    </source>
</evidence>
<keyword evidence="9" id="KW-0449">Lipoprotein</keyword>
<dbReference type="Proteomes" id="UP000283678">
    <property type="component" value="Unassembled WGS sequence"/>
</dbReference>
<dbReference type="Pfam" id="PF12771">
    <property type="entry name" value="SusD-like_2"/>
    <property type="match status" value="1"/>
</dbReference>
<keyword evidence="1" id="KW-0732">Signal</keyword>
<sequence>MKYIKLLFLSLSFAATFTACDMTDFGDINKDPNEPSEANTGMLFTYACTYVKYFSMNSNYYYPWTQMYPGYMSEKNNNQYGAFGGPTMSTSSYYLYPLKNCEKIIDFNSDEAEKGKPAIVQFGDNANQIAVARTLMGFIYMHLTDALGPLPYTEAFQAGEENFTPVFDSQETIYAKLDADLREAYNQFNESGSLSTADILFDGDIRAWKKLNASTRMMLAIKLADVDPAEGRSRFAQAYADGGIEENAYNLNYTFEANTVGYLYYNGVNNNYNFVPNKYYVDQLKELKDNRLFSTCSLIPFGKTQAEAGVTDEDLKNFDKYQGMPLGIESADVNTWNKVCCFYNPSLTQVTSTFPIITAARMLLIEAEAAQRGWIQADPAQLYAAGVKASFEQWGAEGVDEYLAQEAVAYTGTDADKINKIALQRWISGFMADGFEAWSDWRRFDIPKLEVGPVCTTIDHIPYRHQFDSEIYQGNLENYEAAVKADLNGDDSREQRVWWNRR</sequence>
<reference evidence="11" key="7">
    <citation type="journal article" date="2023" name="Nat. Commun.">
        <title>Identification of a novel Human Milk Oligosaccharides utilization cluster in the infant gut commensal Bacteroides dorei.</title>
        <authorList>
            <person name="Kijner S."/>
            <person name="Ennis D."/>
            <person name="Shmorak S."/>
            <person name="Florentin A."/>
            <person name="Yassour M."/>
        </authorList>
    </citation>
    <scope>NUCLEOTIDE SEQUENCE</scope>
    <source>
        <strain evidence="11">2</strain>
    </source>
</reference>
<dbReference type="EMBL" id="BQOB01000001">
    <property type="protein sequence ID" value="GKH81473.1"/>
    <property type="molecule type" value="Genomic_DNA"/>
</dbReference>
<evidence type="ECO:0000313" key="15">
    <source>
        <dbReference type="Proteomes" id="UP000441162"/>
    </source>
</evidence>
<dbReference type="SUPFAM" id="SSF48452">
    <property type="entry name" value="TPR-like"/>
    <property type="match status" value="1"/>
</dbReference>
<dbReference type="Proteomes" id="UP001181086">
    <property type="component" value="Unassembled WGS sequence"/>
</dbReference>
<reference evidence="9 12" key="1">
    <citation type="submission" date="2018-08" db="EMBL/GenBank/DDBJ databases">
        <title>A genome reference for cultivated species of the human gut microbiota.</title>
        <authorList>
            <person name="Zou Y."/>
            <person name="Xue W."/>
            <person name="Luo G."/>
        </authorList>
    </citation>
    <scope>NUCLEOTIDE SEQUENCE [LARGE SCALE GENOMIC DNA]</scope>
    <source>
        <strain evidence="9 12">AF14-1AC</strain>
    </source>
</reference>
<evidence type="ECO:0000313" key="7">
    <source>
        <dbReference type="EMBL" id="MDU0270912.1"/>
    </source>
</evidence>
<evidence type="ECO:0000313" key="9">
    <source>
        <dbReference type="EMBL" id="RGV74696.1"/>
    </source>
</evidence>
<evidence type="ECO:0000313" key="11">
    <source>
        <dbReference type="EMBL" id="WHX11042.1"/>
    </source>
</evidence>
<evidence type="ECO:0000313" key="5">
    <source>
        <dbReference type="EMBL" id="KAA5401343.1"/>
    </source>
</evidence>
<dbReference type="EMBL" id="JAHOAX010000003">
    <property type="protein sequence ID" value="MBV3122351.1"/>
    <property type="molecule type" value="Genomic_DNA"/>
</dbReference>
<gene>
    <name evidence="2" type="ORF">CE91St7_23570</name>
    <name evidence="9" type="ORF">DWW04_14295</name>
    <name evidence="10" type="ORF">E1J06_03805</name>
    <name evidence="5" type="ORF">F2Y51_22295</name>
    <name evidence="4" type="ORF">F2Y58_22650</name>
    <name evidence="3" type="ORF">F2Y61_03135</name>
    <name evidence="8" type="ORF">GKD17_03850</name>
    <name evidence="6" type="ORF">KSU80_04015</name>
    <name evidence="11" type="ORF">QNN11_06680</name>
    <name evidence="7" type="ORF">RVH45_13695</name>
</gene>
<dbReference type="InterPro" id="IPR041662">
    <property type="entry name" value="SusD-like_2"/>
</dbReference>
<dbReference type="Proteomes" id="UP000347681">
    <property type="component" value="Unassembled WGS sequence"/>
</dbReference>
<dbReference type="KEGG" id="bdh:GV66_10415"/>
<dbReference type="eggNOG" id="COG4198">
    <property type="taxonomic scope" value="Bacteria"/>
</dbReference>
<evidence type="ECO:0000313" key="14">
    <source>
        <dbReference type="Proteomes" id="UP000347681"/>
    </source>
</evidence>
<dbReference type="EMBL" id="VVZA01000035">
    <property type="protein sequence ID" value="KAA5401343.1"/>
    <property type="molecule type" value="Genomic_DNA"/>
</dbReference>
<reference evidence="10 13" key="3">
    <citation type="journal article" date="2019" name="Nat. Microbiol.">
        <title>Genomic variation and strain-specific functional adaptation in the human gut microbiome during early life.</title>
        <authorList>
            <person name="Vatanen T."/>
            <person name="Plichta D.R."/>
            <person name="Somani J."/>
            <person name="Munch P.C."/>
            <person name="Arthur T.D."/>
            <person name="Hall A.B."/>
            <person name="Rudolf S."/>
            <person name="Oakeley E.J."/>
            <person name="Ke X."/>
            <person name="Young R.A."/>
            <person name="Haiser H.J."/>
            <person name="Kolde R."/>
            <person name="Yassour M."/>
            <person name="Luopajarvi K."/>
            <person name="Siljander H."/>
            <person name="Virtanen S.M."/>
            <person name="Ilonen J."/>
            <person name="Uibo R."/>
            <person name="Tillmann V."/>
            <person name="Mokurov S."/>
            <person name="Dorshakova N."/>
            <person name="Porter J.A."/>
            <person name="McHardy A.C."/>
            <person name="Lahdesmaki H."/>
            <person name="Vlamakis H."/>
            <person name="Huttenhower C."/>
            <person name="Knip M."/>
            <person name="Xavier R.J."/>
        </authorList>
    </citation>
    <scope>NUCLEOTIDE SEQUENCE [LARGE SCALE GENOMIC DNA]</scope>
    <source>
        <strain evidence="10 13">RJX1052</strain>
    </source>
</reference>
<reference evidence="14 15" key="2">
    <citation type="journal article" date="2019" name="Nat. Med.">
        <title>A library of human gut bacterial isolates paired with longitudinal multiomics data enables mechanistic microbiome research.</title>
        <authorList>
            <person name="Poyet M."/>
            <person name="Groussin M."/>
            <person name="Gibbons S.M."/>
            <person name="Avila-Pacheco J."/>
            <person name="Jiang X."/>
            <person name="Kearney S.M."/>
            <person name="Perrotta A.R."/>
            <person name="Berdy B."/>
            <person name="Zhao S."/>
            <person name="Lieberman T.D."/>
            <person name="Swanson P.K."/>
            <person name="Smith M."/>
            <person name="Roesemann S."/>
            <person name="Alexander J.E."/>
            <person name="Rich S.A."/>
            <person name="Livny J."/>
            <person name="Vlamakis H."/>
            <person name="Clish C."/>
            <person name="Bullock K."/>
            <person name="Deik A."/>
            <person name="Scott J."/>
            <person name="Pierce K.A."/>
            <person name="Xavier R.J."/>
            <person name="Alm E.J."/>
        </authorList>
    </citation>
    <scope>NUCLEOTIDE SEQUENCE [LARGE SCALE GENOMIC DNA]</scope>
    <source>
        <strain evidence="4 16">BIOML-A1</strain>
        <strain evidence="5 15">BIOML-A4</strain>
        <strain evidence="3 14">BIOML-A5</strain>
    </source>
</reference>
<evidence type="ECO:0000256" key="1">
    <source>
        <dbReference type="SAM" id="SignalP"/>
    </source>
</evidence>
<dbReference type="KEGG" id="bdo:EL88_03075"/>
<dbReference type="Proteomes" id="UP001055104">
    <property type="component" value="Unassembled WGS sequence"/>
</dbReference>
<reference evidence="8 17" key="4">
    <citation type="submission" date="2019-11" db="EMBL/GenBank/DDBJ databases">
        <title>Complete genome sequence of Bacteroides dorei DSM 17855.</title>
        <authorList>
            <person name="Russell J.T."/>
        </authorList>
    </citation>
    <scope>NUCLEOTIDE SEQUENCE [LARGE SCALE GENOMIC DNA]</scope>
    <source>
        <strain evidence="8 17">DSM 17855</strain>
    </source>
</reference>
<reference evidence="7" key="8">
    <citation type="submission" date="2023-10" db="EMBL/GenBank/DDBJ databases">
        <title>Genome of Potential pathogenic bacteria in Crohn's disease.</title>
        <authorList>
            <person name="Rodriguez-Palacios A."/>
        </authorList>
    </citation>
    <scope>NUCLEOTIDE SEQUENCE</scope>
    <source>
        <strain evidence="7">CavFT-hAR62</strain>
    </source>
</reference>
<dbReference type="EMBL" id="VVZB01000001">
    <property type="protein sequence ID" value="KAA5386815.1"/>
    <property type="molecule type" value="Genomic_DNA"/>
</dbReference>
<dbReference type="Proteomes" id="UP000777173">
    <property type="component" value="Unassembled WGS sequence"/>
</dbReference>
<evidence type="ECO:0000313" key="13">
    <source>
        <dbReference type="Proteomes" id="UP000294834"/>
    </source>
</evidence>
<dbReference type="EMBL" id="CP126056">
    <property type="protein sequence ID" value="WHX11042.1"/>
    <property type="molecule type" value="Genomic_DNA"/>
</dbReference>
<evidence type="ECO:0000313" key="4">
    <source>
        <dbReference type="EMBL" id="KAA5392167.1"/>
    </source>
</evidence>
<feature type="signal peptide" evidence="1">
    <location>
        <begin position="1"/>
        <end position="21"/>
    </location>
</feature>
<dbReference type="EMBL" id="QRZL01000014">
    <property type="protein sequence ID" value="RGV74696.1"/>
    <property type="molecule type" value="Genomic_DNA"/>
</dbReference>
<evidence type="ECO:0000313" key="2">
    <source>
        <dbReference type="EMBL" id="GKH81473.1"/>
    </source>
</evidence>
<dbReference type="PROSITE" id="PS51257">
    <property type="entry name" value="PROKAR_LIPOPROTEIN"/>
    <property type="match status" value="1"/>
</dbReference>
<organism evidence="9 12">
    <name type="scientific">Phocaeicola dorei</name>
    <dbReference type="NCBI Taxonomy" id="357276"/>
    <lineage>
        <taxon>Bacteria</taxon>
        <taxon>Pseudomonadati</taxon>
        <taxon>Bacteroidota</taxon>
        <taxon>Bacteroidia</taxon>
        <taxon>Bacteroidales</taxon>
        <taxon>Bacteroidaceae</taxon>
        <taxon>Phocaeicola</taxon>
    </lineage>
</organism>
<evidence type="ECO:0000313" key="16">
    <source>
        <dbReference type="Proteomes" id="UP000481616"/>
    </source>
</evidence>
<evidence type="ECO:0000313" key="10">
    <source>
        <dbReference type="EMBL" id="TDB06596.1"/>
    </source>
</evidence>
<evidence type="ECO:0000313" key="8">
    <source>
        <dbReference type="EMBL" id="QJR75574.1"/>
    </source>
</evidence>